<reference evidence="3 4" key="1">
    <citation type="submission" date="2017-04" db="EMBL/GenBank/DDBJ databases">
        <title>Novel microbial lineages endemic to geothermal iron-oxide mats fill important gaps in the evolutionary history of Archaea.</title>
        <authorList>
            <person name="Jay Z.J."/>
            <person name="Beam J.P."/>
            <person name="Dlakic M."/>
            <person name="Rusch D.B."/>
            <person name="Kozubal M.A."/>
            <person name="Inskeep W.P."/>
        </authorList>
    </citation>
    <scope>NUCLEOTIDE SEQUENCE [LARGE SCALE GENOMIC DNA]</scope>
    <source>
        <strain evidence="3">OSP_D</strain>
    </source>
</reference>
<feature type="domain" description="Amidohydrolase-related" evidence="2">
    <location>
        <begin position="4"/>
        <end position="278"/>
    </location>
</feature>
<dbReference type="CDD" id="cd01292">
    <property type="entry name" value="metallo-dependent_hydrolases"/>
    <property type="match status" value="1"/>
</dbReference>
<dbReference type="Pfam" id="PF04909">
    <property type="entry name" value="Amidohydro_2"/>
    <property type="match status" value="1"/>
</dbReference>
<keyword evidence="1" id="KW-0456">Lyase</keyword>
<protein>
    <submittedName>
        <fullName evidence="3">Amidohydrolase</fullName>
    </submittedName>
</protein>
<dbReference type="InterPro" id="IPR006680">
    <property type="entry name" value="Amidohydro-rel"/>
</dbReference>
<dbReference type="InterPro" id="IPR032465">
    <property type="entry name" value="ACMSD"/>
</dbReference>
<name>A0A2R6A8X8_9ARCH</name>
<evidence type="ECO:0000256" key="1">
    <source>
        <dbReference type="ARBA" id="ARBA00023239"/>
    </source>
</evidence>
<evidence type="ECO:0000259" key="2">
    <source>
        <dbReference type="Pfam" id="PF04909"/>
    </source>
</evidence>
<gene>
    <name evidence="3" type="ORF">B9Q01_06985</name>
</gene>
<dbReference type="Proteomes" id="UP000240880">
    <property type="component" value="Unassembled WGS sequence"/>
</dbReference>
<dbReference type="Gene3D" id="3.20.20.140">
    <property type="entry name" value="Metal-dependent hydrolases"/>
    <property type="match status" value="1"/>
</dbReference>
<dbReference type="EMBL" id="NEXC01000052">
    <property type="protein sequence ID" value="PSN82778.1"/>
    <property type="molecule type" value="Genomic_DNA"/>
</dbReference>
<dbReference type="PANTHER" id="PTHR21240:SF19">
    <property type="entry name" value="CATALYTIC_ HYDROLASE"/>
    <property type="match status" value="1"/>
</dbReference>
<evidence type="ECO:0000313" key="3">
    <source>
        <dbReference type="EMBL" id="PSN82778.1"/>
    </source>
</evidence>
<keyword evidence="3" id="KW-0378">Hydrolase</keyword>
<dbReference type="PANTHER" id="PTHR21240">
    <property type="entry name" value="2-AMINO-3-CARBOXYLMUCONATE-6-SEMIALDEHYDE DECARBOXYLASE"/>
    <property type="match status" value="1"/>
</dbReference>
<dbReference type="InterPro" id="IPR032466">
    <property type="entry name" value="Metal_Hydrolase"/>
</dbReference>
<dbReference type="SUPFAM" id="SSF51556">
    <property type="entry name" value="Metallo-dependent hydrolases"/>
    <property type="match status" value="1"/>
</dbReference>
<sequence>MGYVDAHTHLWFLETLDKEALERVCQIANPELKALKLEKVIQQMDALDIDFVVIMAYPSRRLWGTKEDFPLKVLKHCSASPSRFAVFGGVEPSALSLKETKEALERQYQAGVSGFKIHPPHTWVKPNAYREEEGSLKQLEAIYEFAQDHSLPVTIHTGTSAFPQARNKFGDPIFVDDVAVDFPRLKILIAHMGRPNWVSTAFQLVRIRANIYAELSGIPPKKLLEYVPRVEEISSKALYGSDYGSPGVKGIEQIKDFLSLPIDEHAKREIACLTPKRLIKTLDRG</sequence>
<dbReference type="AlphaFoldDB" id="A0A2R6A8X8"/>
<evidence type="ECO:0000313" key="4">
    <source>
        <dbReference type="Proteomes" id="UP000240880"/>
    </source>
</evidence>
<accession>A0A2R6A8X8</accession>
<dbReference type="GO" id="GO:0016787">
    <property type="term" value="F:hydrolase activity"/>
    <property type="evidence" value="ECO:0007669"/>
    <property type="project" value="UniProtKB-KW"/>
</dbReference>
<dbReference type="GO" id="GO:0016831">
    <property type="term" value="F:carboxy-lyase activity"/>
    <property type="evidence" value="ECO:0007669"/>
    <property type="project" value="InterPro"/>
</dbReference>
<proteinExistence type="predicted"/>
<organism evidence="3 4">
    <name type="scientific">Candidatus Marsarchaeota G1 archaeon OSP_D</name>
    <dbReference type="NCBI Taxonomy" id="1978155"/>
    <lineage>
        <taxon>Archaea</taxon>
        <taxon>Candidatus Marsarchaeota</taxon>
        <taxon>Candidatus Marsarchaeota group 1</taxon>
    </lineage>
</organism>
<comment type="caution">
    <text evidence="3">The sequence shown here is derived from an EMBL/GenBank/DDBJ whole genome shotgun (WGS) entry which is preliminary data.</text>
</comment>